<dbReference type="SUPFAM" id="SSF48452">
    <property type="entry name" value="TPR-like"/>
    <property type="match status" value="1"/>
</dbReference>
<evidence type="ECO:0000313" key="1">
    <source>
        <dbReference type="EMBL" id="CAF2245200.1"/>
    </source>
</evidence>
<protein>
    <recommendedName>
        <fullName evidence="3">Tetratricopeptide repeat protein</fullName>
    </recommendedName>
</protein>
<dbReference type="EMBL" id="CAJNRE010020886">
    <property type="protein sequence ID" value="CAF2245200.1"/>
    <property type="molecule type" value="Genomic_DNA"/>
</dbReference>
<dbReference type="Pfam" id="PF13424">
    <property type="entry name" value="TPR_12"/>
    <property type="match status" value="1"/>
</dbReference>
<reference evidence="1" key="1">
    <citation type="submission" date="2021-02" db="EMBL/GenBank/DDBJ databases">
        <authorList>
            <person name="Nowell W R."/>
        </authorList>
    </citation>
    <scope>NUCLEOTIDE SEQUENCE</scope>
</reference>
<gene>
    <name evidence="1" type="ORF">MBJ925_LOCUS37568</name>
</gene>
<name>A0A817A2G9_9BILA</name>
<comment type="caution">
    <text evidence="1">The sequence shown here is derived from an EMBL/GenBank/DDBJ whole genome shotgun (WGS) entry which is preliminary data.</text>
</comment>
<dbReference type="Gene3D" id="1.25.40.10">
    <property type="entry name" value="Tetratricopeptide repeat domain"/>
    <property type="match status" value="1"/>
</dbReference>
<dbReference type="AlphaFoldDB" id="A0A817A2G9"/>
<organism evidence="1 2">
    <name type="scientific">Rotaria magnacalcarata</name>
    <dbReference type="NCBI Taxonomy" id="392030"/>
    <lineage>
        <taxon>Eukaryota</taxon>
        <taxon>Metazoa</taxon>
        <taxon>Spiralia</taxon>
        <taxon>Gnathifera</taxon>
        <taxon>Rotifera</taxon>
        <taxon>Eurotatoria</taxon>
        <taxon>Bdelloidea</taxon>
        <taxon>Philodinida</taxon>
        <taxon>Philodinidae</taxon>
        <taxon>Rotaria</taxon>
    </lineage>
</organism>
<proteinExistence type="predicted"/>
<evidence type="ECO:0008006" key="3">
    <source>
        <dbReference type="Google" id="ProtNLM"/>
    </source>
</evidence>
<dbReference type="Proteomes" id="UP000663824">
    <property type="component" value="Unassembled WGS sequence"/>
</dbReference>
<evidence type="ECO:0000313" key="2">
    <source>
        <dbReference type="Proteomes" id="UP000663824"/>
    </source>
</evidence>
<sequence length="123" mass="14556">MGALDKAKRFYLKLLNELREDYRDFGALHNNLVEILRKQGYFDSAEIHFRRALGVYAETVTIFHPYRAIVHSNSGSLYQSCDLSKKALEHYRCALLILKKYTRFYPRQFLSTIYHCMGVVYQH</sequence>
<accession>A0A817A2G9</accession>
<dbReference type="InterPro" id="IPR011990">
    <property type="entry name" value="TPR-like_helical_dom_sf"/>
</dbReference>